<dbReference type="GO" id="GO:0015768">
    <property type="term" value="P:maltose transport"/>
    <property type="evidence" value="ECO:0007669"/>
    <property type="project" value="TreeGrafter"/>
</dbReference>
<dbReference type="SUPFAM" id="SSF53850">
    <property type="entry name" value="Periplasmic binding protein-like II"/>
    <property type="match status" value="1"/>
</dbReference>
<keyword evidence="2" id="KW-0813">Transport</keyword>
<evidence type="ECO:0000313" key="6">
    <source>
        <dbReference type="Proteomes" id="UP001165378"/>
    </source>
</evidence>
<dbReference type="Gene3D" id="3.40.190.10">
    <property type="entry name" value="Periplasmic binding protein-like II"/>
    <property type="match status" value="2"/>
</dbReference>
<dbReference type="GO" id="GO:1901982">
    <property type="term" value="F:maltose binding"/>
    <property type="evidence" value="ECO:0007669"/>
    <property type="project" value="TreeGrafter"/>
</dbReference>
<gene>
    <name evidence="5" type="ORF">LZ495_17305</name>
</gene>
<dbReference type="GO" id="GO:0042956">
    <property type="term" value="P:maltodextrin transmembrane transport"/>
    <property type="evidence" value="ECO:0007669"/>
    <property type="project" value="TreeGrafter"/>
</dbReference>
<keyword evidence="6" id="KW-1185">Reference proteome</keyword>
<dbReference type="RefSeq" id="WP_235053136.1">
    <property type="nucleotide sequence ID" value="NZ_JAKFHA010000009.1"/>
</dbReference>
<comment type="similarity">
    <text evidence="1">Belongs to the bacterial solute-binding protein 1 family.</text>
</comment>
<dbReference type="GO" id="GO:0055052">
    <property type="term" value="C:ATP-binding cassette (ABC) transporter complex, substrate-binding subunit-containing"/>
    <property type="evidence" value="ECO:0007669"/>
    <property type="project" value="TreeGrafter"/>
</dbReference>
<evidence type="ECO:0000256" key="3">
    <source>
        <dbReference type="ARBA" id="ARBA00022729"/>
    </source>
</evidence>
<keyword evidence="3 4" id="KW-0732">Signal</keyword>
<dbReference type="PANTHER" id="PTHR30061:SF50">
    <property type="entry name" value="MALTOSE_MALTODEXTRIN-BINDING PERIPLASMIC PROTEIN"/>
    <property type="match status" value="1"/>
</dbReference>
<dbReference type="Pfam" id="PF01547">
    <property type="entry name" value="SBP_bac_1"/>
    <property type="match status" value="1"/>
</dbReference>
<accession>A0AA41Q1B9</accession>
<feature type="chain" id="PRO_5041369405" evidence="4">
    <location>
        <begin position="24"/>
        <end position="433"/>
    </location>
</feature>
<feature type="signal peptide" evidence="4">
    <location>
        <begin position="1"/>
        <end position="23"/>
    </location>
</feature>
<dbReference type="AlphaFoldDB" id="A0AA41Q1B9"/>
<dbReference type="PANTHER" id="PTHR30061">
    <property type="entry name" value="MALTOSE-BINDING PERIPLASMIC PROTEIN"/>
    <property type="match status" value="1"/>
</dbReference>
<protein>
    <submittedName>
        <fullName evidence="5">Extracellular solute-binding protein</fullName>
    </submittedName>
</protein>
<comment type="caution">
    <text evidence="5">The sequence shown here is derived from an EMBL/GenBank/DDBJ whole genome shotgun (WGS) entry which is preliminary data.</text>
</comment>
<dbReference type="PROSITE" id="PS51257">
    <property type="entry name" value="PROKAR_LIPOPROTEIN"/>
    <property type="match status" value="1"/>
</dbReference>
<evidence type="ECO:0000256" key="4">
    <source>
        <dbReference type="SAM" id="SignalP"/>
    </source>
</evidence>
<evidence type="ECO:0000313" key="5">
    <source>
        <dbReference type="EMBL" id="MCF2528966.1"/>
    </source>
</evidence>
<evidence type="ECO:0000256" key="2">
    <source>
        <dbReference type="ARBA" id="ARBA00022448"/>
    </source>
</evidence>
<organism evidence="5 6">
    <name type="scientific">Yinghuangia soli</name>
    <dbReference type="NCBI Taxonomy" id="2908204"/>
    <lineage>
        <taxon>Bacteria</taxon>
        <taxon>Bacillati</taxon>
        <taxon>Actinomycetota</taxon>
        <taxon>Actinomycetes</taxon>
        <taxon>Kitasatosporales</taxon>
        <taxon>Streptomycetaceae</taxon>
        <taxon>Yinghuangia</taxon>
    </lineage>
</organism>
<name>A0AA41Q1B9_9ACTN</name>
<evidence type="ECO:0000256" key="1">
    <source>
        <dbReference type="ARBA" id="ARBA00008520"/>
    </source>
</evidence>
<dbReference type="EMBL" id="JAKFHA010000009">
    <property type="protein sequence ID" value="MCF2528966.1"/>
    <property type="molecule type" value="Genomic_DNA"/>
</dbReference>
<reference evidence="5" key="1">
    <citation type="submission" date="2022-01" db="EMBL/GenBank/DDBJ databases">
        <title>Genome-Based Taxonomic Classification of the Phylum Actinobacteria.</title>
        <authorList>
            <person name="Gao Y."/>
        </authorList>
    </citation>
    <scope>NUCLEOTIDE SEQUENCE</scope>
    <source>
        <strain evidence="5">KLBMP 8922</strain>
    </source>
</reference>
<sequence>MKIRRLTVLALSGAVLAAASACAPGTASKSESKDTQTGTVKVWLYDEANRAPKEKVVADAIAEFTANKPKVKVEVSYIPTDAGPRAEKMKGAFNDPNSAPDVVEFGNTDLFGYVAAGGLADITKDLEGWTEAGGIPKDLKDTTMVKGAQYGVPWWIGLRSLYYRTDVFTELGLKAPTTYDELVAAAKQVRAAKPDMFGIAVGGKYTFGALPFVWSAGGDLATEQNGAYQAAIDSPQSQAGVKAYTDLFTKEICPAEQCADLTGGKTVEAFAAGKAGMAILPNSSRSAVEAGAAKGKYAVVPLPGKTAGSIAPAFSGGNDLGVMKSSQHRTLAVEFMTLLASSKYQVAMFDAMGNLPTHAAAREQVVAKDPFLKPFMDTLNAGTKFVPKDAAWAKIDAQTVVPTMLQKVITGKADVAGATKDAASAMNDAFGGK</sequence>
<dbReference type="Proteomes" id="UP001165378">
    <property type="component" value="Unassembled WGS sequence"/>
</dbReference>
<dbReference type="InterPro" id="IPR006059">
    <property type="entry name" value="SBP"/>
</dbReference>
<proteinExistence type="inferred from homology"/>